<dbReference type="InterPro" id="IPR029319">
    <property type="entry name" value="DNA_ligase_OB"/>
</dbReference>
<organism evidence="7 8">
    <name type="scientific">Melaminivora suipulveris</name>
    <dbReference type="NCBI Taxonomy" id="2109913"/>
    <lineage>
        <taxon>Bacteria</taxon>
        <taxon>Pseudomonadati</taxon>
        <taxon>Pseudomonadota</taxon>
        <taxon>Betaproteobacteria</taxon>
        <taxon>Burkholderiales</taxon>
        <taxon>Comamonadaceae</taxon>
        <taxon>Melaminivora</taxon>
    </lineage>
</organism>
<keyword evidence="5" id="KW-0812">Transmembrane</keyword>
<dbReference type="GO" id="GO:0006260">
    <property type="term" value="P:DNA replication"/>
    <property type="evidence" value="ECO:0007669"/>
    <property type="project" value="UniProtKB-KW"/>
</dbReference>
<dbReference type="NCBIfam" id="NF006592">
    <property type="entry name" value="PRK09125.1"/>
    <property type="match status" value="1"/>
</dbReference>
<dbReference type="KEGG" id="mela:C6568_00135"/>
<dbReference type="Gene3D" id="2.40.50.140">
    <property type="entry name" value="Nucleic acid-binding proteins"/>
    <property type="match status" value="1"/>
</dbReference>
<dbReference type="Gene3D" id="3.30.470.30">
    <property type="entry name" value="DNA ligase/mRNA capping enzyme"/>
    <property type="match status" value="1"/>
</dbReference>
<dbReference type="GO" id="GO:0006281">
    <property type="term" value="P:DNA repair"/>
    <property type="evidence" value="ECO:0007669"/>
    <property type="project" value="UniProtKB-KW"/>
</dbReference>
<proteinExistence type="predicted"/>
<dbReference type="SUPFAM" id="SSF50249">
    <property type="entry name" value="Nucleic acid-binding proteins"/>
    <property type="match status" value="1"/>
</dbReference>
<dbReference type="AlphaFoldDB" id="A0A2R3Q7U4"/>
<dbReference type="InterPro" id="IPR050326">
    <property type="entry name" value="NAD_dep_DNA_ligaseB"/>
</dbReference>
<keyword evidence="2" id="KW-0235">DNA replication</keyword>
<dbReference type="Pfam" id="PF14743">
    <property type="entry name" value="DNA_ligase_OB_2"/>
    <property type="match status" value="1"/>
</dbReference>
<keyword evidence="8" id="KW-1185">Reference proteome</keyword>
<evidence type="ECO:0000313" key="8">
    <source>
        <dbReference type="Proteomes" id="UP000237925"/>
    </source>
</evidence>
<name>A0A2R3Q7U4_9BURK</name>
<dbReference type="RefSeq" id="WP_106682323.1">
    <property type="nucleotide sequence ID" value="NZ_CP027667.1"/>
</dbReference>
<keyword evidence="3" id="KW-0227">DNA damage</keyword>
<dbReference type="SUPFAM" id="SSF56091">
    <property type="entry name" value="DNA ligase/mRNA capping enzyme, catalytic domain"/>
    <property type="match status" value="1"/>
</dbReference>
<feature type="transmembrane region" description="Helical" evidence="5">
    <location>
        <begin position="34"/>
        <end position="57"/>
    </location>
</feature>
<keyword evidence="5" id="KW-1133">Transmembrane helix</keyword>
<evidence type="ECO:0000256" key="4">
    <source>
        <dbReference type="ARBA" id="ARBA00023204"/>
    </source>
</evidence>
<reference evidence="7 8" key="1">
    <citation type="submission" date="2018-03" db="EMBL/GenBank/DDBJ databases">
        <title>Genome sequencing of Melaminivora sp.</title>
        <authorList>
            <person name="Kim S.-J."/>
            <person name="Heo J."/>
            <person name="Ahn J.-H."/>
            <person name="Kwon S.-W."/>
        </authorList>
    </citation>
    <scope>NUCLEOTIDE SEQUENCE [LARGE SCALE GENOMIC DNA]</scope>
    <source>
        <strain evidence="7 8">SC2-9</strain>
    </source>
</reference>
<accession>A0A2R3Q7U4</accession>
<protein>
    <submittedName>
        <fullName evidence="7">DNA ligase</fullName>
    </submittedName>
</protein>
<dbReference type="Gene3D" id="3.30.1490.70">
    <property type="match status" value="1"/>
</dbReference>
<keyword evidence="5" id="KW-0472">Membrane</keyword>
<evidence type="ECO:0000259" key="6">
    <source>
        <dbReference type="Pfam" id="PF14743"/>
    </source>
</evidence>
<dbReference type="EMBL" id="CP027667">
    <property type="protein sequence ID" value="AVO47840.1"/>
    <property type="molecule type" value="Genomic_DNA"/>
</dbReference>
<dbReference type="Proteomes" id="UP000237925">
    <property type="component" value="Chromosome"/>
</dbReference>
<evidence type="ECO:0000256" key="3">
    <source>
        <dbReference type="ARBA" id="ARBA00022763"/>
    </source>
</evidence>
<dbReference type="PANTHER" id="PTHR47810:SF1">
    <property type="entry name" value="DNA LIGASE B"/>
    <property type="match status" value="1"/>
</dbReference>
<evidence type="ECO:0000313" key="7">
    <source>
        <dbReference type="EMBL" id="AVO47840.1"/>
    </source>
</evidence>
<sequence length="320" mass="34944">MHTPPRAPQSVQDGCGAFFSLFGLQSAYLLREQLSFLIILLALCGAVLFAGATAHAADTPALAQHYRQGVHVPAYWVSEKYDGVRALWDGRQLRTRQGLVIRAPAWFTAGWPATPMDGELWAGRGQFAAVQSAVAQDDPAAAQWRALRYMVFDLPAHGGTFDERLPALQAHVTALGQSWAQAVPQWRVASHESLMAQLRTYERGGAEGLMLRRGESLHQGGRSGDLLKVKSWDDAEAVVVAHLPGQGKYAGLTGALLVELPDGRRLRLGSGLSDALRRAPPPPGSRVTYRYNGVHSASGLPRFARFWRVRADEPPVEDLR</sequence>
<gene>
    <name evidence="7" type="ORF">C6568_00135</name>
</gene>
<evidence type="ECO:0000256" key="2">
    <source>
        <dbReference type="ARBA" id="ARBA00022705"/>
    </source>
</evidence>
<dbReference type="GO" id="GO:0016874">
    <property type="term" value="F:ligase activity"/>
    <property type="evidence" value="ECO:0007669"/>
    <property type="project" value="UniProtKB-KW"/>
</dbReference>
<keyword evidence="1 7" id="KW-0436">Ligase</keyword>
<evidence type="ECO:0000256" key="5">
    <source>
        <dbReference type="SAM" id="Phobius"/>
    </source>
</evidence>
<evidence type="ECO:0000256" key="1">
    <source>
        <dbReference type="ARBA" id="ARBA00022598"/>
    </source>
</evidence>
<dbReference type="CDD" id="cd08041">
    <property type="entry name" value="OBF_kDNA_ligase_like"/>
    <property type="match status" value="1"/>
</dbReference>
<dbReference type="OrthoDB" id="9782700at2"/>
<keyword evidence="4" id="KW-0234">DNA repair</keyword>
<feature type="domain" description="DNA ligase OB-like" evidence="6">
    <location>
        <begin position="244"/>
        <end position="310"/>
    </location>
</feature>
<dbReference type="PANTHER" id="PTHR47810">
    <property type="entry name" value="DNA LIGASE"/>
    <property type="match status" value="1"/>
</dbReference>
<dbReference type="InterPro" id="IPR012340">
    <property type="entry name" value="NA-bd_OB-fold"/>
</dbReference>
<dbReference type="CDD" id="cd07896">
    <property type="entry name" value="Adenylation_kDNA_ligase_like"/>
    <property type="match status" value="1"/>
</dbReference>